<evidence type="ECO:0000313" key="3">
    <source>
        <dbReference type="Proteomes" id="UP000186341"/>
    </source>
</evidence>
<dbReference type="EMBL" id="MPJW01000045">
    <property type="protein sequence ID" value="OLU42655.1"/>
    <property type="molecule type" value="Genomic_DNA"/>
</dbReference>
<evidence type="ECO:0000256" key="1">
    <source>
        <dbReference type="ARBA" id="ARBA00006479"/>
    </source>
</evidence>
<dbReference type="PANTHER" id="PTHR18964">
    <property type="entry name" value="ROK (REPRESSOR, ORF, KINASE) FAMILY"/>
    <property type="match status" value="1"/>
</dbReference>
<organism evidence="2 3">
    <name type="scientific">Ileibacterium valens</name>
    <dbReference type="NCBI Taxonomy" id="1862668"/>
    <lineage>
        <taxon>Bacteria</taxon>
        <taxon>Bacillati</taxon>
        <taxon>Bacillota</taxon>
        <taxon>Erysipelotrichia</taxon>
        <taxon>Erysipelotrichales</taxon>
        <taxon>Erysipelotrichaceae</taxon>
        <taxon>Ileibacterium</taxon>
    </lineage>
</organism>
<sequence length="307" mass="33062">MEERKEIGPKREFICIDIGGTAIKYGVITNQDEVLLQKETPTNAKILGGKGLAQKVHDLCKQLIQEFPNVEGIAISTAGVVDTEKTEIIHASNAIPGYIGVNYREELADLNLPVEVENDVNSAGLSEYVSGSAKGTKSALILTIGTGIGGCFIEEGRLSHGNTYSACEVGYIPIDGVAFQDQAATSALVRSVAMLKDEPECEWNGRRIFECAENGDEVCEAEIEKLARRIGKGIASLCFILNPQVVVLGGGIMARQDILRPWIEAGFVSNSIPLIAKNTEIRFASHQNAAGMKGALVHFLQKHPELA</sequence>
<dbReference type="Gene3D" id="3.30.420.40">
    <property type="match status" value="2"/>
</dbReference>
<dbReference type="SUPFAM" id="SSF53067">
    <property type="entry name" value="Actin-like ATPase domain"/>
    <property type="match status" value="1"/>
</dbReference>
<comment type="similarity">
    <text evidence="1">Belongs to the ROK (NagC/XylR) family.</text>
</comment>
<evidence type="ECO:0000313" key="2">
    <source>
        <dbReference type="EMBL" id="OLU42655.1"/>
    </source>
</evidence>
<dbReference type="OrthoDB" id="9783435at2"/>
<dbReference type="CDD" id="cd24068">
    <property type="entry name" value="ASKHA_NBD_ROK_FnNanK-like"/>
    <property type="match status" value="1"/>
</dbReference>
<dbReference type="InterPro" id="IPR043129">
    <property type="entry name" value="ATPase_NBD"/>
</dbReference>
<name>A0A1U7NIT2_9FIRM</name>
<keyword evidence="3" id="KW-1185">Reference proteome</keyword>
<evidence type="ECO:0008006" key="4">
    <source>
        <dbReference type="Google" id="ProtNLM"/>
    </source>
</evidence>
<dbReference type="GeneID" id="82201868"/>
<comment type="caution">
    <text evidence="2">The sequence shown here is derived from an EMBL/GenBank/DDBJ whole genome shotgun (WGS) entry which is preliminary data.</text>
</comment>
<proteinExistence type="inferred from homology"/>
<dbReference type="AlphaFoldDB" id="A0A1U7NIT2"/>
<dbReference type="Proteomes" id="UP000186341">
    <property type="component" value="Unassembled WGS sequence"/>
</dbReference>
<accession>A0A1U7NIT2</accession>
<dbReference type="RefSeq" id="WP_075817661.1">
    <property type="nucleotide sequence ID" value="NZ_CAPNHH010000120.1"/>
</dbReference>
<dbReference type="PANTHER" id="PTHR18964:SF165">
    <property type="entry name" value="BETA-GLUCOSIDE KINASE"/>
    <property type="match status" value="1"/>
</dbReference>
<dbReference type="Pfam" id="PF00480">
    <property type="entry name" value="ROK"/>
    <property type="match status" value="1"/>
</dbReference>
<protein>
    <recommendedName>
        <fullName evidence="4">Sugar kinase</fullName>
    </recommendedName>
</protein>
<reference evidence="2 3" key="1">
    <citation type="submission" date="2016-11" db="EMBL/GenBank/DDBJ databases">
        <title>Description of two novel members of the family Erysipelotrichaceae: Ileibacterium lipovorans gen. nov., sp. nov. and Dubosiella newyorkensis, gen. nov., sp. nov.</title>
        <authorList>
            <person name="Cox L.M."/>
            <person name="Sohn J."/>
            <person name="Tyrrell K.L."/>
            <person name="Citron D.M."/>
            <person name="Lawson P.A."/>
            <person name="Patel N.B."/>
            <person name="Iizumi T."/>
            <person name="Perez-Perez G.I."/>
            <person name="Goldstein E.J."/>
            <person name="Blaser M.J."/>
        </authorList>
    </citation>
    <scope>NUCLEOTIDE SEQUENCE [LARGE SCALE GENOMIC DNA]</scope>
    <source>
        <strain evidence="2 3">NYU-BL-A3</strain>
    </source>
</reference>
<gene>
    <name evidence="2" type="ORF">BO222_01230</name>
</gene>
<dbReference type="InterPro" id="IPR000600">
    <property type="entry name" value="ROK"/>
</dbReference>